<feature type="domain" description="HTH lysR-type" evidence="5">
    <location>
        <begin position="1"/>
        <end position="58"/>
    </location>
</feature>
<evidence type="ECO:0000313" key="7">
    <source>
        <dbReference type="Proteomes" id="UP000284824"/>
    </source>
</evidence>
<dbReference type="InterPro" id="IPR000847">
    <property type="entry name" value="LysR_HTH_N"/>
</dbReference>
<dbReference type="PROSITE" id="PS50931">
    <property type="entry name" value="HTH_LYSR"/>
    <property type="match status" value="1"/>
</dbReference>
<dbReference type="PRINTS" id="PR00039">
    <property type="entry name" value="HTHLYSR"/>
</dbReference>
<dbReference type="InterPro" id="IPR005119">
    <property type="entry name" value="LysR_subst-bd"/>
</dbReference>
<comment type="similarity">
    <text evidence="1">Belongs to the LysR transcriptional regulatory family.</text>
</comment>
<dbReference type="Gene3D" id="1.10.10.10">
    <property type="entry name" value="Winged helix-like DNA-binding domain superfamily/Winged helix DNA-binding domain"/>
    <property type="match status" value="1"/>
</dbReference>
<accession>A0A438MDL8</accession>
<keyword evidence="3" id="KW-0238">DNA-binding</keyword>
<dbReference type="RefSeq" id="WP_127935761.1">
    <property type="nucleotide sequence ID" value="NZ_SAUN01000001.1"/>
</dbReference>
<name>A0A438MDL8_9ACTN</name>
<dbReference type="GO" id="GO:0032993">
    <property type="term" value="C:protein-DNA complex"/>
    <property type="evidence" value="ECO:0007669"/>
    <property type="project" value="TreeGrafter"/>
</dbReference>
<keyword evidence="4" id="KW-0804">Transcription</keyword>
<dbReference type="PANTHER" id="PTHR30346:SF28">
    <property type="entry name" value="HTH-TYPE TRANSCRIPTIONAL REGULATOR CYNR"/>
    <property type="match status" value="1"/>
</dbReference>
<dbReference type="OrthoDB" id="3181812at2"/>
<dbReference type="GO" id="GO:0003677">
    <property type="term" value="F:DNA binding"/>
    <property type="evidence" value="ECO:0007669"/>
    <property type="project" value="UniProtKB-KW"/>
</dbReference>
<evidence type="ECO:0000256" key="3">
    <source>
        <dbReference type="ARBA" id="ARBA00023125"/>
    </source>
</evidence>
<dbReference type="EMBL" id="SAUN01000001">
    <property type="protein sequence ID" value="RVX43900.1"/>
    <property type="molecule type" value="Genomic_DNA"/>
</dbReference>
<dbReference type="GO" id="GO:0003700">
    <property type="term" value="F:DNA-binding transcription factor activity"/>
    <property type="evidence" value="ECO:0007669"/>
    <property type="project" value="InterPro"/>
</dbReference>
<evidence type="ECO:0000256" key="1">
    <source>
        <dbReference type="ARBA" id="ARBA00009437"/>
    </source>
</evidence>
<dbReference type="SUPFAM" id="SSF53850">
    <property type="entry name" value="Periplasmic binding protein-like II"/>
    <property type="match status" value="1"/>
</dbReference>
<evidence type="ECO:0000313" key="6">
    <source>
        <dbReference type="EMBL" id="RVX43900.1"/>
    </source>
</evidence>
<dbReference type="InterPro" id="IPR036388">
    <property type="entry name" value="WH-like_DNA-bd_sf"/>
</dbReference>
<dbReference type="CDD" id="cd08414">
    <property type="entry name" value="PBP2_LTTR_aromatics_like"/>
    <property type="match status" value="1"/>
</dbReference>
<reference evidence="6 7" key="1">
    <citation type="submission" date="2019-01" db="EMBL/GenBank/DDBJ databases">
        <title>Sequencing the genomes of 1000 actinobacteria strains.</title>
        <authorList>
            <person name="Klenk H.-P."/>
        </authorList>
    </citation>
    <scope>NUCLEOTIDE SEQUENCE [LARGE SCALE GENOMIC DNA]</scope>
    <source>
        <strain evidence="6 7">DSM 43925</strain>
    </source>
</reference>
<evidence type="ECO:0000256" key="2">
    <source>
        <dbReference type="ARBA" id="ARBA00023015"/>
    </source>
</evidence>
<dbReference type="Pfam" id="PF03466">
    <property type="entry name" value="LysR_substrate"/>
    <property type="match status" value="1"/>
</dbReference>
<dbReference type="AlphaFoldDB" id="A0A438MDL8"/>
<sequence>MDIGLLRAFLTVAEQRNYGRAARLLLVTQPTLTKQIQSLEAQVGGRLFHRGRHGATPTELGAALVPEAQDLVRRADALAVRMARMAGGEIGRLSVGFGLSSIDLAPRLIAAFRRSHPDAYVTLEDMSSREQLDRLRAGELDVGFVRLPDEDGWGRLILGTDRLALASADHGDPPPPDPADISRWVDRHDFVQLVTARGPGLAGQINHFCTAVEVRPGIVQEAHDLQTVLALVAAGTDAAFVPASAARIAPPPITITPLRHPAAEWRIGAVWNPGHLPPLAASFLDLVRDGSAE</sequence>
<organism evidence="6 7">
    <name type="scientific">Nonomuraea polychroma</name>
    <dbReference type="NCBI Taxonomy" id="46176"/>
    <lineage>
        <taxon>Bacteria</taxon>
        <taxon>Bacillati</taxon>
        <taxon>Actinomycetota</taxon>
        <taxon>Actinomycetes</taxon>
        <taxon>Streptosporangiales</taxon>
        <taxon>Streptosporangiaceae</taxon>
        <taxon>Nonomuraea</taxon>
    </lineage>
</organism>
<dbReference type="Pfam" id="PF00126">
    <property type="entry name" value="HTH_1"/>
    <property type="match status" value="1"/>
</dbReference>
<protein>
    <submittedName>
        <fullName evidence="6">LysR family transcriptional regulator</fullName>
    </submittedName>
</protein>
<dbReference type="SUPFAM" id="SSF46785">
    <property type="entry name" value="Winged helix' DNA-binding domain"/>
    <property type="match status" value="1"/>
</dbReference>
<dbReference type="Proteomes" id="UP000284824">
    <property type="component" value="Unassembled WGS sequence"/>
</dbReference>
<dbReference type="InterPro" id="IPR036390">
    <property type="entry name" value="WH_DNA-bd_sf"/>
</dbReference>
<dbReference type="PANTHER" id="PTHR30346">
    <property type="entry name" value="TRANSCRIPTIONAL DUAL REGULATOR HCAR-RELATED"/>
    <property type="match status" value="1"/>
</dbReference>
<keyword evidence="7" id="KW-1185">Reference proteome</keyword>
<keyword evidence="2" id="KW-0805">Transcription regulation</keyword>
<evidence type="ECO:0000256" key="4">
    <source>
        <dbReference type="ARBA" id="ARBA00023163"/>
    </source>
</evidence>
<evidence type="ECO:0000259" key="5">
    <source>
        <dbReference type="PROSITE" id="PS50931"/>
    </source>
</evidence>
<dbReference type="Gene3D" id="3.40.190.10">
    <property type="entry name" value="Periplasmic binding protein-like II"/>
    <property type="match status" value="2"/>
</dbReference>
<comment type="caution">
    <text evidence="6">The sequence shown here is derived from an EMBL/GenBank/DDBJ whole genome shotgun (WGS) entry which is preliminary data.</text>
</comment>
<gene>
    <name evidence="6" type="ORF">EDD27_6609</name>
</gene>
<proteinExistence type="inferred from homology"/>